<sequence length="77" mass="7759">SPTGKPTHCPTGDPHGKDPHGPGHPHPGDPCPPHPPGPPHLPKTGTDTGPLLAAGGALLGTGTLLLLLSLRLRRRSA</sequence>
<evidence type="ECO:0000256" key="1">
    <source>
        <dbReference type="ARBA" id="ARBA00022512"/>
    </source>
</evidence>
<evidence type="ECO:0000256" key="3">
    <source>
        <dbReference type="ARBA" id="ARBA00022729"/>
    </source>
</evidence>
<evidence type="ECO:0000256" key="5">
    <source>
        <dbReference type="SAM" id="MobiDB-lite"/>
    </source>
</evidence>
<evidence type="ECO:0000313" key="8">
    <source>
        <dbReference type="EMBL" id="MBO4208576.1"/>
    </source>
</evidence>
<keyword evidence="6" id="KW-0472">Membrane</keyword>
<feature type="domain" description="Gram-positive cocci surface proteins LPxTG" evidence="7">
    <location>
        <begin position="41"/>
        <end position="77"/>
    </location>
</feature>
<accession>A0ABS3VVP3</accession>
<keyword evidence="3" id="KW-0732">Signal</keyword>
<evidence type="ECO:0000256" key="4">
    <source>
        <dbReference type="ARBA" id="ARBA00023088"/>
    </source>
</evidence>
<feature type="region of interest" description="Disordered" evidence="5">
    <location>
        <begin position="1"/>
        <end position="52"/>
    </location>
</feature>
<evidence type="ECO:0000313" key="9">
    <source>
        <dbReference type="Proteomes" id="UP000823521"/>
    </source>
</evidence>
<gene>
    <name evidence="8" type="ORF">GSF22_21555</name>
</gene>
<dbReference type="Proteomes" id="UP000823521">
    <property type="component" value="Unassembled WGS sequence"/>
</dbReference>
<protein>
    <recommendedName>
        <fullName evidence="7">Gram-positive cocci surface proteins LPxTG domain-containing protein</fullName>
    </recommendedName>
</protein>
<reference evidence="8 9" key="1">
    <citation type="submission" date="2019-12" db="EMBL/GenBank/DDBJ databases">
        <title>Whole genome sequencing of endophytic Actinobacterium Micromonospora sp. MPMI6T.</title>
        <authorList>
            <person name="Evv R."/>
            <person name="Podile A.R."/>
        </authorList>
    </citation>
    <scope>NUCLEOTIDE SEQUENCE [LARGE SCALE GENOMIC DNA]</scope>
    <source>
        <strain evidence="8 9">MPMI6</strain>
    </source>
</reference>
<evidence type="ECO:0000259" key="7">
    <source>
        <dbReference type="PROSITE" id="PS50847"/>
    </source>
</evidence>
<proteinExistence type="predicted"/>
<keyword evidence="6" id="KW-1133">Transmembrane helix</keyword>
<dbReference type="EMBL" id="WVUH01000208">
    <property type="protein sequence ID" value="MBO4208576.1"/>
    <property type="molecule type" value="Genomic_DNA"/>
</dbReference>
<keyword evidence="6" id="KW-0812">Transmembrane</keyword>
<feature type="non-terminal residue" evidence="8">
    <location>
        <position position="1"/>
    </location>
</feature>
<dbReference type="InterPro" id="IPR019931">
    <property type="entry name" value="LPXTG_anchor"/>
</dbReference>
<feature type="transmembrane region" description="Helical" evidence="6">
    <location>
        <begin position="51"/>
        <end position="70"/>
    </location>
</feature>
<dbReference type="PROSITE" id="PS50847">
    <property type="entry name" value="GRAM_POS_ANCHORING"/>
    <property type="match status" value="1"/>
</dbReference>
<dbReference type="Pfam" id="PF00746">
    <property type="entry name" value="Gram_pos_anchor"/>
    <property type="match status" value="1"/>
</dbReference>
<keyword evidence="9" id="KW-1185">Reference proteome</keyword>
<organism evidence="8 9">
    <name type="scientific">Micromonospora echinofusca</name>
    <dbReference type="NCBI Taxonomy" id="47858"/>
    <lineage>
        <taxon>Bacteria</taxon>
        <taxon>Bacillati</taxon>
        <taxon>Actinomycetota</taxon>
        <taxon>Actinomycetes</taxon>
        <taxon>Micromonosporales</taxon>
        <taxon>Micromonosporaceae</taxon>
        <taxon>Micromonospora</taxon>
    </lineage>
</organism>
<feature type="compositionally biased region" description="Pro residues" evidence="5">
    <location>
        <begin position="22"/>
        <end position="41"/>
    </location>
</feature>
<evidence type="ECO:0000256" key="2">
    <source>
        <dbReference type="ARBA" id="ARBA00022525"/>
    </source>
</evidence>
<keyword evidence="1" id="KW-0134">Cell wall</keyword>
<comment type="caution">
    <text evidence="8">The sequence shown here is derived from an EMBL/GenBank/DDBJ whole genome shotgun (WGS) entry which is preliminary data.</text>
</comment>
<evidence type="ECO:0000256" key="6">
    <source>
        <dbReference type="SAM" id="Phobius"/>
    </source>
</evidence>
<keyword evidence="2" id="KW-0964">Secreted</keyword>
<keyword evidence="4" id="KW-0572">Peptidoglycan-anchor</keyword>
<name>A0ABS3VVP3_MICEH</name>